<sequence>MINDLKRQRVTLLKDFEDYGSEPPAIPFNFSSSLPYSPPSSEEEVEEEQMLTLEEQVQKYKKEREIEMAAIQSVEEEEESTEQFPDVQYLETFINGTGLSSYHGLGGVWEGGNEENGFYERLIGEEKHKITVSCRKRGLGRGGWSKHNPYLKPEYVEFEIEVDPTSIAQRLLKIREQVRKEIEHDLEVIGEWEGILLESWVESVKTGEEMVRLDGKALENDALQTAGQSPLRLGTFDLLLNLSTQHSVYRVLENSPSNSGSTFLKEYYNQRINWFNGPQKYNRAHDFIKGILETSPSISKESSGKTSILDTRMVAEMVLRERSRVAEWRGGRSVGEVLYDKSSWFFLRQFSYGATDKRSAVLPTSSCFRYAEDI</sequence>
<proteinExistence type="predicted"/>
<protein>
    <submittedName>
        <fullName evidence="2">Uncharacterized protein</fullName>
    </submittedName>
</protein>
<organism evidence="2 3">
    <name type="scientific">Triparma laevis f. inornata</name>
    <dbReference type="NCBI Taxonomy" id="1714386"/>
    <lineage>
        <taxon>Eukaryota</taxon>
        <taxon>Sar</taxon>
        <taxon>Stramenopiles</taxon>
        <taxon>Ochrophyta</taxon>
        <taxon>Bolidophyceae</taxon>
        <taxon>Parmales</taxon>
        <taxon>Triparmaceae</taxon>
        <taxon>Triparma</taxon>
    </lineage>
</organism>
<dbReference type="AlphaFoldDB" id="A0A9W7ESR6"/>
<dbReference type="EMBL" id="BLQM01000414">
    <property type="protein sequence ID" value="GMH88528.1"/>
    <property type="molecule type" value="Genomic_DNA"/>
</dbReference>
<evidence type="ECO:0000256" key="1">
    <source>
        <dbReference type="SAM" id="MobiDB-lite"/>
    </source>
</evidence>
<feature type="region of interest" description="Disordered" evidence="1">
    <location>
        <begin position="20"/>
        <end position="46"/>
    </location>
</feature>
<gene>
    <name evidence="2" type="ORF">TL16_g11182</name>
</gene>
<accession>A0A9W7ESR6</accession>
<comment type="caution">
    <text evidence="2">The sequence shown here is derived from an EMBL/GenBank/DDBJ whole genome shotgun (WGS) entry which is preliminary data.</text>
</comment>
<name>A0A9W7ESR6_9STRA</name>
<reference evidence="3" key="1">
    <citation type="journal article" date="2023" name="Commun. Biol.">
        <title>Genome analysis of Parmales, the sister group of diatoms, reveals the evolutionary specialization of diatoms from phago-mixotrophs to photoautotrophs.</title>
        <authorList>
            <person name="Ban H."/>
            <person name="Sato S."/>
            <person name="Yoshikawa S."/>
            <person name="Yamada K."/>
            <person name="Nakamura Y."/>
            <person name="Ichinomiya M."/>
            <person name="Sato N."/>
            <person name="Blanc-Mathieu R."/>
            <person name="Endo H."/>
            <person name="Kuwata A."/>
            <person name="Ogata H."/>
        </authorList>
    </citation>
    <scope>NUCLEOTIDE SEQUENCE [LARGE SCALE GENOMIC DNA]</scope>
</reference>
<evidence type="ECO:0000313" key="3">
    <source>
        <dbReference type="Proteomes" id="UP001162640"/>
    </source>
</evidence>
<evidence type="ECO:0000313" key="2">
    <source>
        <dbReference type="EMBL" id="GMH88528.1"/>
    </source>
</evidence>
<dbReference type="Proteomes" id="UP001162640">
    <property type="component" value="Unassembled WGS sequence"/>
</dbReference>